<feature type="signal peptide" evidence="1">
    <location>
        <begin position="1"/>
        <end position="25"/>
    </location>
</feature>
<proteinExistence type="predicted"/>
<protein>
    <submittedName>
        <fullName evidence="2">Uncharacterized protein</fullName>
    </submittedName>
</protein>
<feature type="chain" id="PRO_5045819196" evidence="1">
    <location>
        <begin position="26"/>
        <end position="226"/>
    </location>
</feature>
<evidence type="ECO:0000313" key="3">
    <source>
        <dbReference type="Proteomes" id="UP001217044"/>
    </source>
</evidence>
<dbReference type="Proteomes" id="UP001217044">
    <property type="component" value="Chromosome"/>
</dbReference>
<reference evidence="2 3" key="1">
    <citation type="submission" date="2022-12" db="EMBL/GenBank/DDBJ databases">
        <title>Genome Sequence of Deinococcus aquaticus Type Strain PB314.</title>
        <authorList>
            <person name="Albert C."/>
            <person name="Hill J."/>
            <person name="Boren L."/>
            <person name="Scholz-Ng S."/>
            <person name="Fatema N."/>
            <person name="Grosso R."/>
            <person name="Soboslay E."/>
            <person name="Tuohy J."/>
        </authorList>
    </citation>
    <scope>NUCLEOTIDE SEQUENCE [LARGE SCALE GENOMIC DNA]</scope>
    <source>
        <strain evidence="2 3">PB-314</strain>
    </source>
</reference>
<sequence>MTKSHMRRINVLSTLALAMFSAASAEDINCSTVKLNQWQVTYIRPAVFPTPSQTVKQHSRDNRPFSDFSACGFTLSSDANSFTIKATSKERLSEVLTLNGDKRILAYIANSYYLDGVGSFTFYVAFNTLSNTLFTDASAFIKDETYDEKQGYIPFKDNTVAYKVNDGPLTPLFFDGEVTLSPSFSDTDVLDVYIVDKLKYNSVPRFTLNLKENSATFWFKSTFPKQ</sequence>
<keyword evidence="3" id="KW-1185">Reference proteome</keyword>
<dbReference type="RefSeq" id="WP_273988111.1">
    <property type="nucleotide sequence ID" value="NZ_BAABQT010000015.1"/>
</dbReference>
<dbReference type="EMBL" id="CP115165">
    <property type="protein sequence ID" value="WDA58160.1"/>
    <property type="molecule type" value="Genomic_DNA"/>
</dbReference>
<gene>
    <name evidence="2" type="ORF">M8445_12495</name>
</gene>
<accession>A0ABY7V073</accession>
<organism evidence="2 3">
    <name type="scientific">Deinococcus aquaticus</name>
    <dbReference type="NCBI Taxonomy" id="328692"/>
    <lineage>
        <taxon>Bacteria</taxon>
        <taxon>Thermotogati</taxon>
        <taxon>Deinococcota</taxon>
        <taxon>Deinococci</taxon>
        <taxon>Deinococcales</taxon>
        <taxon>Deinococcaceae</taxon>
        <taxon>Deinococcus</taxon>
    </lineage>
</organism>
<name>A0ABY7V073_9DEIO</name>
<evidence type="ECO:0000313" key="2">
    <source>
        <dbReference type="EMBL" id="WDA58160.1"/>
    </source>
</evidence>
<keyword evidence="1" id="KW-0732">Signal</keyword>
<evidence type="ECO:0000256" key="1">
    <source>
        <dbReference type="SAM" id="SignalP"/>
    </source>
</evidence>